<evidence type="ECO:0000256" key="4">
    <source>
        <dbReference type="ARBA" id="ARBA00022475"/>
    </source>
</evidence>
<protein>
    <recommendedName>
        <fullName evidence="10">Autoinducer 2 import system permease protein LsrD</fullName>
    </recommendedName>
</protein>
<keyword evidence="4" id="KW-1003">Cell membrane</keyword>
<evidence type="ECO:0000256" key="11">
    <source>
        <dbReference type="SAM" id="Phobius"/>
    </source>
</evidence>
<keyword evidence="3" id="KW-0813">Transport</keyword>
<keyword evidence="8 11" id="KW-0472">Membrane</keyword>
<feature type="transmembrane region" description="Helical" evidence="11">
    <location>
        <begin position="293"/>
        <end position="311"/>
    </location>
</feature>
<gene>
    <name evidence="12" type="ORF">P409_14450</name>
</gene>
<evidence type="ECO:0000256" key="8">
    <source>
        <dbReference type="ARBA" id="ARBA00023136"/>
    </source>
</evidence>
<comment type="subunit">
    <text evidence="2">The complex is composed of two ATP-binding proteins (LsrA), two transmembrane proteins (LsrC and LsrD) and a solute-binding protein (LsrB).</text>
</comment>
<evidence type="ECO:0000313" key="12">
    <source>
        <dbReference type="EMBL" id="KGM33689.1"/>
    </source>
</evidence>
<dbReference type="PANTHER" id="PTHR32196">
    <property type="entry name" value="ABC TRANSPORTER PERMEASE PROTEIN YPHD-RELATED-RELATED"/>
    <property type="match status" value="1"/>
</dbReference>
<comment type="subcellular location">
    <subcellularLocation>
        <location evidence="1">Cell membrane</location>
        <topology evidence="1">Multi-pass membrane protein</topology>
    </subcellularLocation>
</comment>
<feature type="transmembrane region" description="Helical" evidence="11">
    <location>
        <begin position="123"/>
        <end position="142"/>
    </location>
</feature>
<dbReference type="RefSeq" id="WP_034837879.1">
    <property type="nucleotide sequence ID" value="NZ_JANX01000158.1"/>
</dbReference>
<evidence type="ECO:0000256" key="6">
    <source>
        <dbReference type="ARBA" id="ARBA00022692"/>
    </source>
</evidence>
<dbReference type="PANTHER" id="PTHR32196:SF71">
    <property type="entry name" value="AUTOINDUCER 2 IMPORT SYSTEM PERMEASE PROTEIN LSRD"/>
    <property type="match status" value="1"/>
</dbReference>
<organism evidence="12 13">
    <name type="scientific">Inquilinus limosus MP06</name>
    <dbReference type="NCBI Taxonomy" id="1398085"/>
    <lineage>
        <taxon>Bacteria</taxon>
        <taxon>Pseudomonadati</taxon>
        <taxon>Pseudomonadota</taxon>
        <taxon>Alphaproteobacteria</taxon>
        <taxon>Rhodospirillales</taxon>
        <taxon>Rhodospirillaceae</taxon>
        <taxon>Inquilinus</taxon>
    </lineage>
</organism>
<dbReference type="Pfam" id="PF02653">
    <property type="entry name" value="BPD_transp_2"/>
    <property type="match status" value="1"/>
</dbReference>
<feature type="transmembrane region" description="Helical" evidence="11">
    <location>
        <begin position="12"/>
        <end position="33"/>
    </location>
</feature>
<feature type="transmembrane region" description="Helical" evidence="11">
    <location>
        <begin position="162"/>
        <end position="182"/>
    </location>
</feature>
<evidence type="ECO:0000313" key="13">
    <source>
        <dbReference type="Proteomes" id="UP000029995"/>
    </source>
</evidence>
<evidence type="ECO:0000256" key="9">
    <source>
        <dbReference type="ARBA" id="ARBA00025439"/>
    </source>
</evidence>
<reference evidence="12 13" key="1">
    <citation type="submission" date="2014-01" db="EMBL/GenBank/DDBJ databases">
        <title>Genome sequence determination for a cystic fibrosis isolate, Inquilinus limosus.</title>
        <authorList>
            <person name="Pino M."/>
            <person name="Di Conza J."/>
            <person name="Gutkind G."/>
        </authorList>
    </citation>
    <scope>NUCLEOTIDE SEQUENCE [LARGE SCALE GENOMIC DNA]</scope>
    <source>
        <strain evidence="12 13">MP06</strain>
    </source>
</reference>
<evidence type="ECO:0000256" key="2">
    <source>
        <dbReference type="ARBA" id="ARBA00011262"/>
    </source>
</evidence>
<accession>A0A0A0D6G5</accession>
<feature type="transmembrane region" description="Helical" evidence="11">
    <location>
        <begin position="270"/>
        <end position="287"/>
    </location>
</feature>
<dbReference type="EMBL" id="JANX01000158">
    <property type="protein sequence ID" value="KGM33689.1"/>
    <property type="molecule type" value="Genomic_DNA"/>
</dbReference>
<name>A0A0A0D6G5_9PROT</name>
<proteinExistence type="predicted"/>
<evidence type="ECO:0000256" key="7">
    <source>
        <dbReference type="ARBA" id="ARBA00022989"/>
    </source>
</evidence>
<dbReference type="CDD" id="cd06579">
    <property type="entry name" value="TM_PBP1_transp_AraH_like"/>
    <property type="match status" value="1"/>
</dbReference>
<dbReference type="GO" id="GO:0005886">
    <property type="term" value="C:plasma membrane"/>
    <property type="evidence" value="ECO:0007669"/>
    <property type="project" value="UniProtKB-SubCell"/>
</dbReference>
<keyword evidence="5" id="KW-0997">Cell inner membrane</keyword>
<feature type="transmembrane region" description="Helical" evidence="11">
    <location>
        <begin position="94"/>
        <end position="116"/>
    </location>
</feature>
<comment type="caution">
    <text evidence="12">The sequence shown here is derived from an EMBL/GenBank/DDBJ whole genome shotgun (WGS) entry which is preliminary data.</text>
</comment>
<evidence type="ECO:0000256" key="5">
    <source>
        <dbReference type="ARBA" id="ARBA00022519"/>
    </source>
</evidence>
<sequence length="315" mass="32091">MTRVSAWTSDRPWLWSWAGAVLLWLAVVAIAAGEGAGQVLTAALSFGVFFVVVAIGQMFVIAMGPGNIDLSIPSNIALSGSVAMIVMAGQDGMILPGLAAALASGLIVGIANWALIRGFAMPPIIATLSSSLVFQSVAIAYGRGLRIAPPDGFAAFTTMQVWGVPVMAVAGFALAAIMAVVLQRTIYGRSVLAVGQNPRAAHLAGVKVERTRFLTYALSGGFAGLAGALMAGYFGGASLDMGKDYLLNSIAVVVIGGTSVAGGRANLPGLWGASLFLFLLVTMLNALGTGTGLRLVLTGLIIIAVIVAAGGEKTR</sequence>
<comment type="function">
    <text evidence="9">Part of the ABC transporter complex LsrABCD involved in autoinducer 2 (AI-2) import. Probably responsible for the translocation of the substrate across the membrane.</text>
</comment>
<keyword evidence="7 11" id="KW-1133">Transmembrane helix</keyword>
<evidence type="ECO:0000256" key="10">
    <source>
        <dbReference type="ARBA" id="ARBA00039381"/>
    </source>
</evidence>
<dbReference type="Proteomes" id="UP000029995">
    <property type="component" value="Unassembled WGS sequence"/>
</dbReference>
<dbReference type="OrthoDB" id="192433at2"/>
<dbReference type="GO" id="GO:0022857">
    <property type="term" value="F:transmembrane transporter activity"/>
    <property type="evidence" value="ECO:0007669"/>
    <property type="project" value="InterPro"/>
</dbReference>
<feature type="transmembrane region" description="Helical" evidence="11">
    <location>
        <begin position="213"/>
        <end position="233"/>
    </location>
</feature>
<dbReference type="AlphaFoldDB" id="A0A0A0D6G5"/>
<evidence type="ECO:0000256" key="1">
    <source>
        <dbReference type="ARBA" id="ARBA00004651"/>
    </source>
</evidence>
<keyword evidence="6 11" id="KW-0812">Transmembrane</keyword>
<dbReference type="InterPro" id="IPR001851">
    <property type="entry name" value="ABC_transp_permease"/>
</dbReference>
<evidence type="ECO:0000256" key="3">
    <source>
        <dbReference type="ARBA" id="ARBA00022448"/>
    </source>
</evidence>
<feature type="transmembrane region" description="Helical" evidence="11">
    <location>
        <begin position="39"/>
        <end position="63"/>
    </location>
</feature>
<feature type="transmembrane region" description="Helical" evidence="11">
    <location>
        <begin position="245"/>
        <end position="263"/>
    </location>
</feature>